<protein>
    <recommendedName>
        <fullName evidence="5">DUF1835 domain-containing protein</fullName>
    </recommendedName>
</protein>
<evidence type="ECO:0000313" key="3">
    <source>
        <dbReference type="EMBL" id="SAL85817.1"/>
    </source>
</evidence>
<dbReference type="EMBL" id="FCON02000202">
    <property type="protein sequence ID" value="SAL85817.1"/>
    <property type="molecule type" value="Genomic_DNA"/>
</dbReference>
<feature type="domain" description="DUF3658" evidence="2">
    <location>
        <begin position="160"/>
        <end position="261"/>
    </location>
</feature>
<reference evidence="3" key="1">
    <citation type="submission" date="2016-01" db="EMBL/GenBank/DDBJ databases">
        <authorList>
            <person name="Peeters C."/>
        </authorList>
    </citation>
    <scope>NUCLEOTIDE SEQUENCE [LARGE SCALE GENOMIC DNA]</scope>
    <source>
        <strain evidence="3">LMG 22940</strain>
    </source>
</reference>
<accession>A0A158KXK7</accession>
<dbReference type="Pfam" id="PF12395">
    <property type="entry name" value="DUF3658"/>
    <property type="match status" value="1"/>
</dbReference>
<dbReference type="AlphaFoldDB" id="A0A158KXK7"/>
<name>A0A158KXK7_9BURK</name>
<proteinExistence type="predicted"/>
<dbReference type="InterPro" id="IPR014973">
    <property type="entry name" value="DUF1835"/>
</dbReference>
<dbReference type="RefSeq" id="WP_087649615.1">
    <property type="nucleotide sequence ID" value="NZ_FCON02000202.1"/>
</dbReference>
<sequence>MSIIHVTNGDHAADTLREALKLAERDERVIALKDDLAVGPLKNVDDAPDTRIAFWRHVLTRDGIDFEAEFGQQEALLRSLVRDDAQIVIWHGQSASDQLTLRRVAYHLRNAPQRLNEARLSELDLPLITDADGKQHRRGRKDGATAVGMFTAEELLAKLPSAAPISVLRIGRLALEWQEAKHMNAQTRRWHENTFVSGSFADIDEAILDAVTADWQPARRIAGEVMGADFGFMVSDSVAFWRCRELAAAGRLKLRGEPGDIVHAELRGKSGDSN</sequence>
<evidence type="ECO:0000259" key="1">
    <source>
        <dbReference type="Pfam" id="PF08874"/>
    </source>
</evidence>
<dbReference type="Pfam" id="PF08874">
    <property type="entry name" value="DUF1835"/>
    <property type="match status" value="1"/>
</dbReference>
<dbReference type="OrthoDB" id="6999193at2"/>
<comment type="caution">
    <text evidence="3">The sequence shown here is derived from an EMBL/GenBank/DDBJ whole genome shotgun (WGS) entry which is preliminary data.</text>
</comment>
<dbReference type="Proteomes" id="UP000054770">
    <property type="component" value="Unassembled WGS sequence"/>
</dbReference>
<feature type="domain" description="DUF1835" evidence="1">
    <location>
        <begin position="4"/>
        <end position="117"/>
    </location>
</feature>
<evidence type="ECO:0000259" key="2">
    <source>
        <dbReference type="Pfam" id="PF12395"/>
    </source>
</evidence>
<evidence type="ECO:0000313" key="4">
    <source>
        <dbReference type="Proteomes" id="UP000054770"/>
    </source>
</evidence>
<evidence type="ECO:0008006" key="5">
    <source>
        <dbReference type="Google" id="ProtNLM"/>
    </source>
</evidence>
<organism evidence="3 4">
    <name type="scientific">Caballeronia choica</name>
    <dbReference type="NCBI Taxonomy" id="326476"/>
    <lineage>
        <taxon>Bacteria</taxon>
        <taxon>Pseudomonadati</taxon>
        <taxon>Pseudomonadota</taxon>
        <taxon>Betaproteobacteria</taxon>
        <taxon>Burkholderiales</taxon>
        <taxon>Burkholderiaceae</taxon>
        <taxon>Caballeronia</taxon>
    </lineage>
</organism>
<dbReference type="InterPro" id="IPR022123">
    <property type="entry name" value="DUF3658"/>
</dbReference>
<keyword evidence="4" id="KW-1185">Reference proteome</keyword>
<gene>
    <name evidence="3" type="ORF">AWB68_07814</name>
</gene>